<accession>A0A450U9E3</accession>
<sequence>MSRMHPHVIKSKKRRYEDTKISEIEFRRIAKTFAMDLSETNSWFVHGPSIQLGLDPRNRYASKRAFLPS</sequence>
<organism evidence="1">
    <name type="scientific">Candidatus Kentrum sp. LFY</name>
    <dbReference type="NCBI Taxonomy" id="2126342"/>
    <lineage>
        <taxon>Bacteria</taxon>
        <taxon>Pseudomonadati</taxon>
        <taxon>Pseudomonadota</taxon>
        <taxon>Gammaproteobacteria</taxon>
        <taxon>Candidatus Kentrum</taxon>
    </lineage>
</organism>
<gene>
    <name evidence="1" type="ORF">BECKLFY1418B_GA0070995_101123</name>
</gene>
<proteinExistence type="predicted"/>
<dbReference type="AlphaFoldDB" id="A0A450U9E3"/>
<protein>
    <submittedName>
        <fullName evidence="1">Uncharacterized protein</fullName>
    </submittedName>
</protein>
<name>A0A450U9E3_9GAMM</name>
<evidence type="ECO:0000313" key="1">
    <source>
        <dbReference type="EMBL" id="VFJ88607.1"/>
    </source>
</evidence>
<reference evidence="1" key="1">
    <citation type="submission" date="2019-02" db="EMBL/GenBank/DDBJ databases">
        <authorList>
            <person name="Gruber-Vodicka R. H."/>
            <person name="Seah K. B. B."/>
        </authorList>
    </citation>
    <scope>NUCLEOTIDE SEQUENCE</scope>
    <source>
        <strain evidence="1">BECK_M7</strain>
    </source>
</reference>
<dbReference type="EMBL" id="CAADFF010000011">
    <property type="protein sequence ID" value="VFJ88607.1"/>
    <property type="molecule type" value="Genomic_DNA"/>
</dbReference>